<dbReference type="Proteomes" id="UP000238908">
    <property type="component" value="Unassembled WGS sequence"/>
</dbReference>
<dbReference type="EMBL" id="MDEE01000083">
    <property type="protein sequence ID" value="PPU48453.1"/>
    <property type="molecule type" value="Genomic_DNA"/>
</dbReference>
<feature type="compositionally biased region" description="Basic and acidic residues" evidence="1">
    <location>
        <begin position="55"/>
        <end position="67"/>
    </location>
</feature>
<name>A0A2S7BT41_9XANT</name>
<organism evidence="2 3">
    <name type="scientific">Xanthomonas dyei</name>
    <dbReference type="NCBI Taxonomy" id="743699"/>
    <lineage>
        <taxon>Bacteria</taxon>
        <taxon>Pseudomonadati</taxon>
        <taxon>Pseudomonadota</taxon>
        <taxon>Gammaproteobacteria</taxon>
        <taxon>Lysobacterales</taxon>
        <taxon>Lysobacteraceae</taxon>
        <taxon>Xanthomonas</taxon>
    </lineage>
</organism>
<comment type="caution">
    <text evidence="2">The sequence shown here is derived from an EMBL/GenBank/DDBJ whole genome shotgun (WGS) entry which is preliminary data.</text>
</comment>
<dbReference type="AlphaFoldDB" id="A0A2S7BT41"/>
<feature type="region of interest" description="Disordered" evidence="1">
    <location>
        <begin position="34"/>
        <end position="68"/>
    </location>
</feature>
<reference evidence="2 3" key="1">
    <citation type="submission" date="2016-08" db="EMBL/GenBank/DDBJ databases">
        <authorList>
            <person name="Seilhamer J.J."/>
        </authorList>
    </citation>
    <scope>NUCLEOTIDE SEQUENCE [LARGE SCALE GENOMIC DNA]</scope>
    <source>
        <strain evidence="2 3">CFBP7245</strain>
    </source>
</reference>
<feature type="compositionally biased region" description="Polar residues" evidence="1">
    <location>
        <begin position="39"/>
        <end position="53"/>
    </location>
</feature>
<protein>
    <submittedName>
        <fullName evidence="2">Uncharacterized protein</fullName>
    </submittedName>
</protein>
<evidence type="ECO:0000313" key="3">
    <source>
        <dbReference type="Proteomes" id="UP000238908"/>
    </source>
</evidence>
<sequence length="109" mass="11993">MLRDGAPVPLFTESQIVATPKRVECCRQVKDRAAMPEQSMWQAKQSAKQSAMPRQSRDGTTRAEPGRGKLARALTAVGATRRAVEAASDIECRGGLFLAPQKQNRARER</sequence>
<gene>
    <name evidence="2" type="ORF">XdyCFBP7245_22880</name>
</gene>
<accession>A0A2S7BT41</accession>
<proteinExistence type="predicted"/>
<evidence type="ECO:0000256" key="1">
    <source>
        <dbReference type="SAM" id="MobiDB-lite"/>
    </source>
</evidence>
<evidence type="ECO:0000313" key="2">
    <source>
        <dbReference type="EMBL" id="PPU48453.1"/>
    </source>
</evidence>